<evidence type="ECO:0000256" key="1">
    <source>
        <dbReference type="HAMAP-Rule" id="MF_00122"/>
    </source>
</evidence>
<evidence type="ECO:0000256" key="2">
    <source>
        <dbReference type="SAM" id="MobiDB-lite"/>
    </source>
</evidence>
<sequence>MADAPRISREEVAHLATLARIDLDDAELDHLAPQLSVILDSVASIAGVAGDDVPPTSHPLPLTNVFRDDVVVPGLSAEQALSGAPEQDQQRFSVPRILGDEQ</sequence>
<dbReference type="EC" id="6.3.5.-" evidence="1"/>
<evidence type="ECO:0000313" key="3">
    <source>
        <dbReference type="EMBL" id="GAA5154174.1"/>
    </source>
</evidence>
<dbReference type="SUPFAM" id="SSF141000">
    <property type="entry name" value="Glu-tRNAGln amidotransferase C subunit"/>
    <property type="match status" value="1"/>
</dbReference>
<comment type="catalytic activity">
    <reaction evidence="1">
        <text>L-glutamyl-tRNA(Gln) + L-glutamine + ATP + H2O = L-glutaminyl-tRNA(Gln) + L-glutamate + ADP + phosphate + H(+)</text>
        <dbReference type="Rhea" id="RHEA:17521"/>
        <dbReference type="Rhea" id="RHEA-COMP:9681"/>
        <dbReference type="Rhea" id="RHEA-COMP:9684"/>
        <dbReference type="ChEBI" id="CHEBI:15377"/>
        <dbReference type="ChEBI" id="CHEBI:15378"/>
        <dbReference type="ChEBI" id="CHEBI:29985"/>
        <dbReference type="ChEBI" id="CHEBI:30616"/>
        <dbReference type="ChEBI" id="CHEBI:43474"/>
        <dbReference type="ChEBI" id="CHEBI:58359"/>
        <dbReference type="ChEBI" id="CHEBI:78520"/>
        <dbReference type="ChEBI" id="CHEBI:78521"/>
        <dbReference type="ChEBI" id="CHEBI:456216"/>
    </reaction>
</comment>
<comment type="caution">
    <text evidence="3">The sequence shown here is derived from an EMBL/GenBank/DDBJ whole genome shotgun (WGS) entry which is preliminary data.</text>
</comment>
<protein>
    <recommendedName>
        <fullName evidence="1">Aspartyl/glutamyl-tRNA(Asn/Gln) amidotransferase subunit C</fullName>
        <shortName evidence="1">Asp/Glu-ADT subunit C</shortName>
        <ecNumber evidence="1">6.3.5.-</ecNumber>
    </recommendedName>
</protein>
<dbReference type="PANTHER" id="PTHR15004">
    <property type="entry name" value="GLUTAMYL-TRNA(GLN) AMIDOTRANSFERASE SUBUNIT C, MITOCHONDRIAL"/>
    <property type="match status" value="1"/>
</dbReference>
<dbReference type="Proteomes" id="UP001500221">
    <property type="component" value="Unassembled WGS sequence"/>
</dbReference>
<comment type="subunit">
    <text evidence="1">Heterotrimer of A, B and C subunits.</text>
</comment>
<keyword evidence="1" id="KW-0436">Ligase</keyword>
<dbReference type="RefSeq" id="WP_345462216.1">
    <property type="nucleotide sequence ID" value="NZ_BAABKG010000005.1"/>
</dbReference>
<dbReference type="NCBIfam" id="TIGR00135">
    <property type="entry name" value="gatC"/>
    <property type="match status" value="1"/>
</dbReference>
<keyword evidence="1" id="KW-0648">Protein biosynthesis</keyword>
<feature type="region of interest" description="Disordered" evidence="2">
    <location>
        <begin position="79"/>
        <end position="102"/>
    </location>
</feature>
<dbReference type="InterPro" id="IPR036113">
    <property type="entry name" value="Asp/Glu-ADT_sf_sub_c"/>
</dbReference>
<comment type="function">
    <text evidence="1">Allows the formation of correctly charged Asn-tRNA(Asn) or Gln-tRNA(Gln) through the transamidation of misacylated Asp-tRNA(Asn) or Glu-tRNA(Gln) in organisms which lack either or both of asparaginyl-tRNA or glutaminyl-tRNA synthetases. The reaction takes place in the presence of glutamine and ATP through an activated phospho-Asp-tRNA(Asn) or phospho-Glu-tRNA(Gln).</text>
</comment>
<keyword evidence="1" id="KW-0067">ATP-binding</keyword>
<name>A0ABP9PZC5_9ACTN</name>
<dbReference type="PANTHER" id="PTHR15004:SF0">
    <property type="entry name" value="GLUTAMYL-TRNA(GLN) AMIDOTRANSFERASE SUBUNIT C, MITOCHONDRIAL"/>
    <property type="match status" value="1"/>
</dbReference>
<dbReference type="InterPro" id="IPR003837">
    <property type="entry name" value="GatC"/>
</dbReference>
<comment type="similarity">
    <text evidence="1">Belongs to the GatC family.</text>
</comment>
<keyword evidence="1" id="KW-0547">Nucleotide-binding</keyword>
<evidence type="ECO:0000313" key="4">
    <source>
        <dbReference type="Proteomes" id="UP001500221"/>
    </source>
</evidence>
<gene>
    <name evidence="1 3" type="primary">gatC</name>
    <name evidence="3" type="ORF">GCM10023340_37230</name>
</gene>
<dbReference type="Gene3D" id="1.10.20.60">
    <property type="entry name" value="Glu-tRNAGln amidotransferase C subunit, N-terminal domain"/>
    <property type="match status" value="1"/>
</dbReference>
<dbReference type="Pfam" id="PF02686">
    <property type="entry name" value="GatC"/>
    <property type="match status" value="1"/>
</dbReference>
<dbReference type="HAMAP" id="MF_00122">
    <property type="entry name" value="GatC"/>
    <property type="match status" value="1"/>
</dbReference>
<comment type="catalytic activity">
    <reaction evidence="1">
        <text>L-aspartyl-tRNA(Asn) + L-glutamine + ATP + H2O = L-asparaginyl-tRNA(Asn) + L-glutamate + ADP + phosphate + 2 H(+)</text>
        <dbReference type="Rhea" id="RHEA:14513"/>
        <dbReference type="Rhea" id="RHEA-COMP:9674"/>
        <dbReference type="Rhea" id="RHEA-COMP:9677"/>
        <dbReference type="ChEBI" id="CHEBI:15377"/>
        <dbReference type="ChEBI" id="CHEBI:15378"/>
        <dbReference type="ChEBI" id="CHEBI:29985"/>
        <dbReference type="ChEBI" id="CHEBI:30616"/>
        <dbReference type="ChEBI" id="CHEBI:43474"/>
        <dbReference type="ChEBI" id="CHEBI:58359"/>
        <dbReference type="ChEBI" id="CHEBI:78515"/>
        <dbReference type="ChEBI" id="CHEBI:78516"/>
        <dbReference type="ChEBI" id="CHEBI:456216"/>
    </reaction>
</comment>
<keyword evidence="4" id="KW-1185">Reference proteome</keyword>
<organism evidence="3 4">
    <name type="scientific">Nocardioides marinquilinus</name>
    <dbReference type="NCBI Taxonomy" id="1210400"/>
    <lineage>
        <taxon>Bacteria</taxon>
        <taxon>Bacillati</taxon>
        <taxon>Actinomycetota</taxon>
        <taxon>Actinomycetes</taxon>
        <taxon>Propionibacteriales</taxon>
        <taxon>Nocardioidaceae</taxon>
        <taxon>Nocardioides</taxon>
    </lineage>
</organism>
<reference evidence="4" key="1">
    <citation type="journal article" date="2019" name="Int. J. Syst. Evol. Microbiol.">
        <title>The Global Catalogue of Microorganisms (GCM) 10K type strain sequencing project: providing services to taxonomists for standard genome sequencing and annotation.</title>
        <authorList>
            <consortium name="The Broad Institute Genomics Platform"/>
            <consortium name="The Broad Institute Genome Sequencing Center for Infectious Disease"/>
            <person name="Wu L."/>
            <person name="Ma J."/>
        </authorList>
    </citation>
    <scope>NUCLEOTIDE SEQUENCE [LARGE SCALE GENOMIC DNA]</scope>
    <source>
        <strain evidence="4">JCM 18459</strain>
    </source>
</reference>
<proteinExistence type="inferred from homology"/>
<accession>A0ABP9PZC5</accession>
<dbReference type="EMBL" id="BAABKG010000005">
    <property type="protein sequence ID" value="GAA5154174.1"/>
    <property type="molecule type" value="Genomic_DNA"/>
</dbReference>